<dbReference type="NCBIfam" id="TIGR03426">
    <property type="entry name" value="shape_MreD"/>
    <property type="match status" value="1"/>
</dbReference>
<dbReference type="InterPro" id="IPR007227">
    <property type="entry name" value="Cell_shape_determining_MreD"/>
</dbReference>
<evidence type="ECO:0000256" key="5">
    <source>
        <dbReference type="ARBA" id="ARBA00022960"/>
    </source>
</evidence>
<feature type="transmembrane region" description="Helical" evidence="8">
    <location>
        <begin position="43"/>
        <end position="75"/>
    </location>
</feature>
<dbReference type="EMBL" id="BSNF01000006">
    <property type="protein sequence ID" value="GLQ06431.1"/>
    <property type="molecule type" value="Genomic_DNA"/>
</dbReference>
<organism evidence="9 10">
    <name type="scientific">Sneathiella chinensis</name>
    <dbReference type="NCBI Taxonomy" id="349750"/>
    <lineage>
        <taxon>Bacteria</taxon>
        <taxon>Pseudomonadati</taxon>
        <taxon>Pseudomonadota</taxon>
        <taxon>Alphaproteobacteria</taxon>
        <taxon>Sneathiellales</taxon>
        <taxon>Sneathiellaceae</taxon>
        <taxon>Sneathiella</taxon>
    </lineage>
</organism>
<name>A0ABQ5U7I8_9PROT</name>
<comment type="similarity">
    <text evidence="2">Belongs to the MreD family.</text>
</comment>
<reference evidence="9" key="2">
    <citation type="submission" date="2023-01" db="EMBL/GenBank/DDBJ databases">
        <title>Draft genome sequence of Sneathiella chinensis strain NBRC 103408.</title>
        <authorList>
            <person name="Sun Q."/>
            <person name="Mori K."/>
        </authorList>
    </citation>
    <scope>NUCLEOTIDE SEQUENCE</scope>
    <source>
        <strain evidence="9">NBRC 103408</strain>
    </source>
</reference>
<keyword evidence="7 8" id="KW-0472">Membrane</keyword>
<dbReference type="Proteomes" id="UP001161409">
    <property type="component" value="Unassembled WGS sequence"/>
</dbReference>
<gene>
    <name evidence="9" type="ORF">GCM10007924_16520</name>
</gene>
<sequence length="155" mass="17284">MPFWLTFLLAVMTVIPVRIENMATVTPSVVSISVFYWSLQRPYLMPAPAVFLIGLTTDIMTGGPMGMSSLILLLVHWIASSQRQVFVGKAFIQSWWGFLLVATGMAALSWVIMCLYAFAFVPALPFLVQLALTVLLFPAFAWVFGLLQNSILRHI</sequence>
<evidence type="ECO:0000313" key="10">
    <source>
        <dbReference type="Proteomes" id="UP001161409"/>
    </source>
</evidence>
<feature type="transmembrane region" description="Helical" evidence="8">
    <location>
        <begin position="95"/>
        <end position="120"/>
    </location>
</feature>
<evidence type="ECO:0000256" key="6">
    <source>
        <dbReference type="ARBA" id="ARBA00022989"/>
    </source>
</evidence>
<evidence type="ECO:0000256" key="8">
    <source>
        <dbReference type="SAM" id="Phobius"/>
    </source>
</evidence>
<keyword evidence="4 8" id="KW-0812">Transmembrane</keyword>
<feature type="transmembrane region" description="Helical" evidence="8">
    <location>
        <begin position="126"/>
        <end position="147"/>
    </location>
</feature>
<keyword evidence="6 8" id="KW-1133">Transmembrane helix</keyword>
<protein>
    <submittedName>
        <fullName evidence="9">Rod shape-determining protein MreD</fullName>
    </submittedName>
</protein>
<evidence type="ECO:0000256" key="3">
    <source>
        <dbReference type="ARBA" id="ARBA00022475"/>
    </source>
</evidence>
<comment type="subcellular location">
    <subcellularLocation>
        <location evidence="1">Cell membrane</location>
        <topology evidence="1">Multi-pass membrane protein</topology>
    </subcellularLocation>
</comment>
<evidence type="ECO:0000313" key="9">
    <source>
        <dbReference type="EMBL" id="GLQ06431.1"/>
    </source>
</evidence>
<evidence type="ECO:0000256" key="2">
    <source>
        <dbReference type="ARBA" id="ARBA00007776"/>
    </source>
</evidence>
<keyword evidence="3" id="KW-1003">Cell membrane</keyword>
<accession>A0ABQ5U7I8</accession>
<comment type="caution">
    <text evidence="9">The sequence shown here is derived from an EMBL/GenBank/DDBJ whole genome shotgun (WGS) entry which is preliminary data.</text>
</comment>
<proteinExistence type="inferred from homology"/>
<evidence type="ECO:0000256" key="7">
    <source>
        <dbReference type="ARBA" id="ARBA00023136"/>
    </source>
</evidence>
<keyword evidence="5" id="KW-0133">Cell shape</keyword>
<keyword evidence="10" id="KW-1185">Reference proteome</keyword>
<evidence type="ECO:0000256" key="4">
    <source>
        <dbReference type="ARBA" id="ARBA00022692"/>
    </source>
</evidence>
<reference evidence="9" key="1">
    <citation type="journal article" date="2014" name="Int. J. Syst. Evol. Microbiol.">
        <title>Complete genome of a new Firmicutes species belonging to the dominant human colonic microbiota ('Ruminococcus bicirculans') reveals two chromosomes and a selective capacity to utilize plant glucans.</title>
        <authorList>
            <consortium name="NISC Comparative Sequencing Program"/>
            <person name="Wegmann U."/>
            <person name="Louis P."/>
            <person name="Goesmann A."/>
            <person name="Henrissat B."/>
            <person name="Duncan S.H."/>
            <person name="Flint H.J."/>
        </authorList>
    </citation>
    <scope>NUCLEOTIDE SEQUENCE</scope>
    <source>
        <strain evidence="9">NBRC 103408</strain>
    </source>
</reference>
<evidence type="ECO:0000256" key="1">
    <source>
        <dbReference type="ARBA" id="ARBA00004651"/>
    </source>
</evidence>